<evidence type="ECO:0008006" key="3">
    <source>
        <dbReference type="Google" id="ProtNLM"/>
    </source>
</evidence>
<name>A0A6L3ZIE2_9FLAO</name>
<evidence type="ECO:0000313" key="2">
    <source>
        <dbReference type="Proteomes" id="UP000484164"/>
    </source>
</evidence>
<dbReference type="Gene3D" id="3.40.50.300">
    <property type="entry name" value="P-loop containing nucleotide triphosphate hydrolases"/>
    <property type="match status" value="1"/>
</dbReference>
<dbReference type="OrthoDB" id="1429617at2"/>
<dbReference type="SUPFAM" id="SSF52540">
    <property type="entry name" value="P-loop containing nucleoside triphosphate hydrolases"/>
    <property type="match status" value="1"/>
</dbReference>
<keyword evidence="2" id="KW-1185">Reference proteome</keyword>
<reference evidence="1 2" key="1">
    <citation type="submission" date="2019-10" db="EMBL/GenBank/DDBJ databases">
        <title>Genome sequence of Phaeocystidibacter marisrubri JCM30614 (type strain).</title>
        <authorList>
            <person name="Bowman J.P."/>
        </authorList>
    </citation>
    <scope>NUCLEOTIDE SEQUENCE [LARGE SCALE GENOMIC DNA]</scope>
    <source>
        <strain evidence="1 2">JCM 30614</strain>
    </source>
</reference>
<organism evidence="1 2">
    <name type="scientific">Phaeocystidibacter marisrubri</name>
    <dbReference type="NCBI Taxonomy" id="1577780"/>
    <lineage>
        <taxon>Bacteria</taxon>
        <taxon>Pseudomonadati</taxon>
        <taxon>Bacteroidota</taxon>
        <taxon>Flavobacteriia</taxon>
        <taxon>Flavobacteriales</taxon>
        <taxon>Phaeocystidibacteraceae</taxon>
        <taxon>Phaeocystidibacter</taxon>
    </lineage>
</organism>
<dbReference type="RefSeq" id="WP_151691816.1">
    <property type="nucleotide sequence ID" value="NZ_BMGX01000002.1"/>
</dbReference>
<comment type="caution">
    <text evidence="1">The sequence shown here is derived from an EMBL/GenBank/DDBJ whole genome shotgun (WGS) entry which is preliminary data.</text>
</comment>
<accession>A0A6L3ZIE2</accession>
<evidence type="ECO:0000313" key="1">
    <source>
        <dbReference type="EMBL" id="KAB2817245.1"/>
    </source>
</evidence>
<dbReference type="InterPro" id="IPR027417">
    <property type="entry name" value="P-loop_NTPase"/>
</dbReference>
<dbReference type="Proteomes" id="UP000484164">
    <property type="component" value="Unassembled WGS sequence"/>
</dbReference>
<dbReference type="EMBL" id="WBVQ01000001">
    <property type="protein sequence ID" value="KAB2817245.1"/>
    <property type="molecule type" value="Genomic_DNA"/>
</dbReference>
<protein>
    <recommendedName>
        <fullName evidence="3">Sulfotransferase domain-containing protein</fullName>
    </recommendedName>
</protein>
<gene>
    <name evidence="1" type="ORF">F8C82_02305</name>
</gene>
<proteinExistence type="predicted"/>
<dbReference type="AlphaFoldDB" id="A0A6L3ZIE2"/>
<sequence>MIVHIGYHKTGTTYLQTQLFPNLKGVNYVDVMEDDCIVVASESSHLEVDWSEVAERVKSWGEEPLLHSAEQLTGPLFYHTGLGKTDTAHRLQELGATKIIITIRDQIKLIDSCYRQYIQEGGTLRFKTFWHEWKFAPNPLHFDFYRLIEYYVDLYGKENVLVIPNEWIRQDEARVIDLVERFTGGKYTPSKTPARSNQSLSNLGIAFLRFTNKFTFSAHAPSTLFVPKRLTTWKMRSLSEKFLDPYIFSVISKHKSYVSEEEAKEYSELYRSGNHALNELYNLELDKLGYPY</sequence>